<dbReference type="Proteomes" id="UP000053319">
    <property type="component" value="Unassembled WGS sequence"/>
</dbReference>
<dbReference type="EMBL" id="JH719408">
    <property type="protein sequence ID" value="EJF61857.1"/>
    <property type="molecule type" value="Genomic_DNA"/>
</dbReference>
<name>R7T2Q3_DICSQ</name>
<dbReference type="RefSeq" id="XP_007365558.1">
    <property type="nucleotide sequence ID" value="XM_007365496.1"/>
</dbReference>
<dbReference type="HOGENOM" id="CLU_000288_138_0_1"/>
<dbReference type="GeneID" id="18842926"/>
<feature type="domain" description="Heterokaryon incompatibility" evidence="1">
    <location>
        <begin position="19"/>
        <end position="111"/>
    </location>
</feature>
<evidence type="ECO:0000259" key="2">
    <source>
        <dbReference type="Pfam" id="PF26640"/>
    </source>
</evidence>
<dbReference type="PANTHER" id="PTHR10622">
    <property type="entry name" value="HET DOMAIN-CONTAINING PROTEIN"/>
    <property type="match status" value="1"/>
</dbReference>
<evidence type="ECO:0000313" key="4">
    <source>
        <dbReference type="Proteomes" id="UP000053319"/>
    </source>
</evidence>
<feature type="non-terminal residue" evidence="3">
    <location>
        <position position="1"/>
    </location>
</feature>
<dbReference type="KEGG" id="dsq:DICSQDRAFT_59966"/>
<organism evidence="3 4">
    <name type="scientific">Dichomitus squalens (strain LYAD-421)</name>
    <name type="common">Western red white-rot fungus</name>
    <dbReference type="NCBI Taxonomy" id="732165"/>
    <lineage>
        <taxon>Eukaryota</taxon>
        <taxon>Fungi</taxon>
        <taxon>Dikarya</taxon>
        <taxon>Basidiomycota</taxon>
        <taxon>Agaricomycotina</taxon>
        <taxon>Agaricomycetes</taxon>
        <taxon>Polyporales</taxon>
        <taxon>Polyporaceae</taxon>
        <taxon>Dichomitus</taxon>
    </lineage>
</organism>
<dbReference type="Pfam" id="PF26640">
    <property type="entry name" value="DUF8212"/>
    <property type="match status" value="1"/>
</dbReference>
<accession>R7T2Q3</accession>
<evidence type="ECO:0000259" key="1">
    <source>
        <dbReference type="Pfam" id="PF06985"/>
    </source>
</evidence>
<dbReference type="Pfam" id="PF06985">
    <property type="entry name" value="HET"/>
    <property type="match status" value="1"/>
</dbReference>
<sequence>MDTHTGQFIEQADPHVTIYATLSHTWDSEGEQTYRELQEIQRIYDPGGHRLSAINPTPTSMVSLDGFRYIWIDSCCIEKQSSSELSEAINSMYAWYRDSKLCYAFLADVSACGTTEDWKTQFSQSRWFRRGWTLQELIAPSEVVFLSQEWEPLGTKHDLAEAVEEITGIDQDVLKHELPLDCVSVAKRMSWASGRETTRVEDEAYSLLGIFDINMTMLYGEGRRAFRRLQEEILLRIPDQTLFAW</sequence>
<gene>
    <name evidence="3" type="ORF">DICSQDRAFT_59966</name>
</gene>
<proteinExistence type="predicted"/>
<protein>
    <submittedName>
        <fullName evidence="3">HET-domain-containing protein</fullName>
    </submittedName>
</protein>
<dbReference type="AlphaFoldDB" id="R7T2Q3"/>
<dbReference type="OMA" id="HTWIREV"/>
<dbReference type="InterPro" id="IPR058525">
    <property type="entry name" value="DUF8212"/>
</dbReference>
<reference evidence="3 4" key="1">
    <citation type="journal article" date="2012" name="Science">
        <title>The Paleozoic origin of enzymatic lignin decomposition reconstructed from 31 fungal genomes.</title>
        <authorList>
            <person name="Floudas D."/>
            <person name="Binder M."/>
            <person name="Riley R."/>
            <person name="Barry K."/>
            <person name="Blanchette R.A."/>
            <person name="Henrissat B."/>
            <person name="Martinez A.T."/>
            <person name="Otillar R."/>
            <person name="Spatafora J.W."/>
            <person name="Yadav J.S."/>
            <person name="Aerts A."/>
            <person name="Benoit I."/>
            <person name="Boyd A."/>
            <person name="Carlson A."/>
            <person name="Copeland A."/>
            <person name="Coutinho P.M."/>
            <person name="de Vries R.P."/>
            <person name="Ferreira P."/>
            <person name="Findley K."/>
            <person name="Foster B."/>
            <person name="Gaskell J."/>
            <person name="Glotzer D."/>
            <person name="Gorecki P."/>
            <person name="Heitman J."/>
            <person name="Hesse C."/>
            <person name="Hori C."/>
            <person name="Igarashi K."/>
            <person name="Jurgens J.A."/>
            <person name="Kallen N."/>
            <person name="Kersten P."/>
            <person name="Kohler A."/>
            <person name="Kuees U."/>
            <person name="Kumar T.K.A."/>
            <person name="Kuo A."/>
            <person name="LaButti K."/>
            <person name="Larrondo L.F."/>
            <person name="Lindquist E."/>
            <person name="Ling A."/>
            <person name="Lombard V."/>
            <person name="Lucas S."/>
            <person name="Lundell T."/>
            <person name="Martin R."/>
            <person name="McLaughlin D.J."/>
            <person name="Morgenstern I."/>
            <person name="Morin E."/>
            <person name="Murat C."/>
            <person name="Nagy L.G."/>
            <person name="Nolan M."/>
            <person name="Ohm R.A."/>
            <person name="Patyshakuliyeva A."/>
            <person name="Rokas A."/>
            <person name="Ruiz-Duenas F.J."/>
            <person name="Sabat G."/>
            <person name="Salamov A."/>
            <person name="Samejima M."/>
            <person name="Schmutz J."/>
            <person name="Slot J.C."/>
            <person name="St John F."/>
            <person name="Stenlid J."/>
            <person name="Sun H."/>
            <person name="Sun S."/>
            <person name="Syed K."/>
            <person name="Tsang A."/>
            <person name="Wiebenga A."/>
            <person name="Young D."/>
            <person name="Pisabarro A."/>
            <person name="Eastwood D.C."/>
            <person name="Martin F."/>
            <person name="Cullen D."/>
            <person name="Grigoriev I.V."/>
            <person name="Hibbett D.S."/>
        </authorList>
    </citation>
    <scope>NUCLEOTIDE SEQUENCE [LARGE SCALE GENOMIC DNA]</scope>
    <source>
        <strain evidence="3 4">LYAD-421 SS1</strain>
    </source>
</reference>
<evidence type="ECO:0000313" key="3">
    <source>
        <dbReference type="EMBL" id="EJF61857.1"/>
    </source>
</evidence>
<dbReference type="PANTHER" id="PTHR10622:SF10">
    <property type="entry name" value="HET DOMAIN-CONTAINING PROTEIN"/>
    <property type="match status" value="1"/>
</dbReference>
<feature type="domain" description="DUF8212" evidence="2">
    <location>
        <begin position="224"/>
        <end position="245"/>
    </location>
</feature>
<dbReference type="InterPro" id="IPR010730">
    <property type="entry name" value="HET"/>
</dbReference>